<accession>A0ABQ7J1P7</accession>
<proteinExistence type="predicted"/>
<dbReference type="EMBL" id="RCSX01000001">
    <property type="protein sequence ID" value="KAF7939893.1"/>
    <property type="molecule type" value="Genomic_DNA"/>
</dbReference>
<dbReference type="GeneID" id="62226795"/>
<organism evidence="1 2">
    <name type="scientific">Botrytis deweyae</name>
    <dbReference type="NCBI Taxonomy" id="2478750"/>
    <lineage>
        <taxon>Eukaryota</taxon>
        <taxon>Fungi</taxon>
        <taxon>Dikarya</taxon>
        <taxon>Ascomycota</taxon>
        <taxon>Pezizomycotina</taxon>
        <taxon>Leotiomycetes</taxon>
        <taxon>Helotiales</taxon>
        <taxon>Sclerotiniaceae</taxon>
        <taxon>Botrytis</taxon>
    </lineage>
</organism>
<dbReference type="Proteomes" id="UP000783213">
    <property type="component" value="Unassembled WGS sequence"/>
</dbReference>
<evidence type="ECO:0000313" key="2">
    <source>
        <dbReference type="Proteomes" id="UP000783213"/>
    </source>
</evidence>
<keyword evidence="2" id="KW-1185">Reference proteome</keyword>
<protein>
    <submittedName>
        <fullName evidence="1">Uncharacterized protein</fullName>
    </submittedName>
</protein>
<evidence type="ECO:0000313" key="1">
    <source>
        <dbReference type="EMBL" id="KAF7939893.1"/>
    </source>
</evidence>
<reference evidence="1 2" key="1">
    <citation type="journal article" date="2020" name="Genome Biol. Evol.">
        <title>Comparative genomics of Sclerotiniaceae.</title>
        <authorList>
            <person name="Valero Jimenez C.A."/>
            <person name="Steentjes M."/>
            <person name="Scholten O.E."/>
            <person name="Van Kan J.A.L."/>
        </authorList>
    </citation>
    <scope>NUCLEOTIDE SEQUENCE [LARGE SCALE GENOMIC DNA]</scope>
    <source>
        <strain evidence="1 2">B1</strain>
    </source>
</reference>
<name>A0ABQ7J1P7_9HELO</name>
<sequence>MYLSIDPADHVSLHMYDTALTSPQIRARCPNGIPDDLSIIKSYQFNGTFLEPSNGNYRERNSNPTF</sequence>
<gene>
    <name evidence="1" type="ORF">EAE98_000020</name>
</gene>
<dbReference type="RefSeq" id="XP_038815315.1">
    <property type="nucleotide sequence ID" value="XM_038947638.1"/>
</dbReference>
<comment type="caution">
    <text evidence="1">The sequence shown here is derived from an EMBL/GenBank/DDBJ whole genome shotgun (WGS) entry which is preliminary data.</text>
</comment>